<dbReference type="Pfam" id="PF05047">
    <property type="entry name" value="L51_S25_CI-B8"/>
    <property type="match status" value="1"/>
</dbReference>
<evidence type="ECO:0000256" key="3">
    <source>
        <dbReference type="ARBA" id="ARBA00008939"/>
    </source>
</evidence>
<keyword evidence="5" id="KW-0679">Respiratory chain</keyword>
<feature type="non-terminal residue" evidence="11">
    <location>
        <position position="1"/>
    </location>
</feature>
<evidence type="ECO:0000256" key="2">
    <source>
        <dbReference type="ARBA" id="ARBA00004443"/>
    </source>
</evidence>
<evidence type="ECO:0000256" key="9">
    <source>
        <dbReference type="ARBA" id="ARBA00023136"/>
    </source>
</evidence>
<evidence type="ECO:0000256" key="1">
    <source>
        <dbReference type="ARBA" id="ARBA00003195"/>
    </source>
</evidence>
<evidence type="ECO:0000256" key="6">
    <source>
        <dbReference type="ARBA" id="ARBA00022792"/>
    </source>
</evidence>
<evidence type="ECO:0000256" key="8">
    <source>
        <dbReference type="ARBA" id="ARBA00023128"/>
    </source>
</evidence>
<keyword evidence="8" id="KW-0496">Mitochondrion</keyword>
<dbReference type="GO" id="GO:0005743">
    <property type="term" value="C:mitochondrial inner membrane"/>
    <property type="evidence" value="ECO:0007669"/>
    <property type="project" value="UniProtKB-SubCell"/>
</dbReference>
<keyword evidence="7" id="KW-0249">Electron transport</keyword>
<name>A0A9W8M9S0_9AGAR</name>
<dbReference type="PANTHER" id="PTHR12878:SF0">
    <property type="entry name" value="NADH DEHYDROGENASE [UBIQUINONE] 1 ALPHA SUBCOMPLEX SUBUNIT 2"/>
    <property type="match status" value="1"/>
</dbReference>
<dbReference type="Gene3D" id="3.40.30.10">
    <property type="entry name" value="Glutaredoxin"/>
    <property type="match status" value="1"/>
</dbReference>
<evidence type="ECO:0000256" key="4">
    <source>
        <dbReference type="ARBA" id="ARBA00022448"/>
    </source>
</evidence>
<dbReference type="EMBL" id="JANBPK010001252">
    <property type="protein sequence ID" value="KAJ2924050.1"/>
    <property type="molecule type" value="Genomic_DNA"/>
</dbReference>
<dbReference type="InterPro" id="IPR016464">
    <property type="entry name" value="NADH_Ub_cplx-1_asu_su-2"/>
</dbReference>
<dbReference type="EMBL" id="JANBPK010000495">
    <property type="protein sequence ID" value="KAJ2935496.1"/>
    <property type="molecule type" value="Genomic_DNA"/>
</dbReference>
<dbReference type="OrthoDB" id="10250268at2759"/>
<reference evidence="11" key="1">
    <citation type="submission" date="2022-06" db="EMBL/GenBank/DDBJ databases">
        <title>Genome Sequence of Candolleomyces eurysporus.</title>
        <authorList>
            <person name="Buettner E."/>
        </authorList>
    </citation>
    <scope>NUCLEOTIDE SEQUENCE</scope>
    <source>
        <strain evidence="11">VTCC 930004</strain>
    </source>
</reference>
<dbReference type="AlphaFoldDB" id="A0A9W8M9S0"/>
<evidence type="ECO:0000313" key="12">
    <source>
        <dbReference type="EMBL" id="KAJ2935496.1"/>
    </source>
</evidence>
<comment type="function">
    <text evidence="1">Accessory subunit of the mitochondrial membrane respiratory chain NADH dehydrogenase (Complex I), that is believed not to be involved in catalysis. Complex I functions in the transfer of electrons from NADH to the respiratory chain. The immediate electron acceptor for the enzyme is believed to be ubiquinone.</text>
</comment>
<sequence length="97" mass="10629">MSNVFAKALSSTVREIRFVLSQSGSASSGTRKFVLANYPVIKKHNQDLPVLIREAEGVPARAFARFERGVEKSVELDDLSSAEVESEVAQLLGVHKK</sequence>
<keyword evidence="4" id="KW-0813">Transport</keyword>
<gene>
    <name evidence="11" type="ORF">H1R20_g13042</name>
    <name evidence="12" type="ORF">H1R20_g1598</name>
</gene>
<protein>
    <recommendedName>
        <fullName evidence="10">Ribosomal protein/NADH dehydrogenase domain-containing protein</fullName>
    </recommendedName>
</protein>
<evidence type="ECO:0000259" key="10">
    <source>
        <dbReference type="SMART" id="SM00916"/>
    </source>
</evidence>
<comment type="caution">
    <text evidence="11">The sequence shown here is derived from an EMBL/GenBank/DDBJ whole genome shotgun (WGS) entry which is preliminary data.</text>
</comment>
<dbReference type="PANTHER" id="PTHR12878">
    <property type="entry name" value="NADH-UBIQUINONE OXIDOREDUCTASE B8 SUBUNIT"/>
    <property type="match status" value="1"/>
</dbReference>
<evidence type="ECO:0000256" key="5">
    <source>
        <dbReference type="ARBA" id="ARBA00022660"/>
    </source>
</evidence>
<keyword evidence="9" id="KW-0472">Membrane</keyword>
<organism evidence="11 13">
    <name type="scientific">Candolleomyces eurysporus</name>
    <dbReference type="NCBI Taxonomy" id="2828524"/>
    <lineage>
        <taxon>Eukaryota</taxon>
        <taxon>Fungi</taxon>
        <taxon>Dikarya</taxon>
        <taxon>Basidiomycota</taxon>
        <taxon>Agaricomycotina</taxon>
        <taxon>Agaricomycetes</taxon>
        <taxon>Agaricomycetidae</taxon>
        <taxon>Agaricales</taxon>
        <taxon>Agaricineae</taxon>
        <taxon>Psathyrellaceae</taxon>
        <taxon>Candolleomyces</taxon>
    </lineage>
</organism>
<dbReference type="InterPro" id="IPR007741">
    <property type="entry name" value="Ribosomal_mL43/mS25/NADH_DH"/>
</dbReference>
<evidence type="ECO:0000313" key="11">
    <source>
        <dbReference type="EMBL" id="KAJ2924050.1"/>
    </source>
</evidence>
<dbReference type="SMART" id="SM00916">
    <property type="entry name" value="L51_S25_CI-B8"/>
    <property type="match status" value="1"/>
</dbReference>
<dbReference type="PIRSF" id="PIRSF005822">
    <property type="entry name" value="NDUA2"/>
    <property type="match status" value="1"/>
</dbReference>
<comment type="similarity">
    <text evidence="3">Belongs to the complex I NDUFA2 subunit family.</text>
</comment>
<proteinExistence type="inferred from homology"/>
<dbReference type="InterPro" id="IPR036249">
    <property type="entry name" value="Thioredoxin-like_sf"/>
</dbReference>
<keyword evidence="13" id="KW-1185">Reference proteome</keyword>
<comment type="subcellular location">
    <subcellularLocation>
        <location evidence="2">Mitochondrion inner membrane</location>
        <topology evidence="2">Peripheral membrane protein</topology>
        <orientation evidence="2">Matrix side</orientation>
    </subcellularLocation>
</comment>
<dbReference type="SUPFAM" id="SSF52833">
    <property type="entry name" value="Thioredoxin-like"/>
    <property type="match status" value="1"/>
</dbReference>
<keyword evidence="6" id="KW-0999">Mitochondrion inner membrane</keyword>
<accession>A0A9W8M9S0</accession>
<evidence type="ECO:0000313" key="13">
    <source>
        <dbReference type="Proteomes" id="UP001140091"/>
    </source>
</evidence>
<evidence type="ECO:0000256" key="7">
    <source>
        <dbReference type="ARBA" id="ARBA00022982"/>
    </source>
</evidence>
<feature type="domain" description="Ribosomal protein/NADH dehydrogenase" evidence="10">
    <location>
        <begin position="22"/>
        <end position="95"/>
    </location>
</feature>
<dbReference type="Proteomes" id="UP001140091">
    <property type="component" value="Unassembled WGS sequence"/>
</dbReference>